<proteinExistence type="predicted"/>
<reference evidence="1" key="1">
    <citation type="submission" date="2018-05" db="EMBL/GenBank/DDBJ databases">
        <authorList>
            <person name="Lanie J.A."/>
            <person name="Ng W.-L."/>
            <person name="Kazmierczak K.M."/>
            <person name="Andrzejewski T.M."/>
            <person name="Davidsen T.M."/>
            <person name="Wayne K.J."/>
            <person name="Tettelin H."/>
            <person name="Glass J.I."/>
            <person name="Rusch D."/>
            <person name="Podicherti R."/>
            <person name="Tsui H.-C.T."/>
            <person name="Winkler M.E."/>
        </authorList>
    </citation>
    <scope>NUCLEOTIDE SEQUENCE</scope>
</reference>
<accession>A0A382E9S4</accession>
<gene>
    <name evidence="1" type="ORF">METZ01_LOCUS200282</name>
</gene>
<dbReference type="AlphaFoldDB" id="A0A382E9S4"/>
<evidence type="ECO:0000313" key="1">
    <source>
        <dbReference type="EMBL" id="SVB47428.1"/>
    </source>
</evidence>
<feature type="non-terminal residue" evidence="1">
    <location>
        <position position="30"/>
    </location>
</feature>
<sequence length="30" mass="3874">LDSDYYWYKVWYKLLVLFYSFNYQQGRCLV</sequence>
<feature type="non-terminal residue" evidence="1">
    <location>
        <position position="1"/>
    </location>
</feature>
<dbReference type="EMBL" id="UINC01043419">
    <property type="protein sequence ID" value="SVB47428.1"/>
    <property type="molecule type" value="Genomic_DNA"/>
</dbReference>
<organism evidence="1">
    <name type="scientific">marine metagenome</name>
    <dbReference type="NCBI Taxonomy" id="408172"/>
    <lineage>
        <taxon>unclassified sequences</taxon>
        <taxon>metagenomes</taxon>
        <taxon>ecological metagenomes</taxon>
    </lineage>
</organism>
<protein>
    <submittedName>
        <fullName evidence="1">Uncharacterized protein</fullName>
    </submittedName>
</protein>
<name>A0A382E9S4_9ZZZZ</name>